<evidence type="ECO:0000313" key="3">
    <source>
        <dbReference type="Proteomes" id="UP000236333"/>
    </source>
</evidence>
<evidence type="ECO:0000313" key="2">
    <source>
        <dbReference type="EMBL" id="PNG99078.1"/>
    </source>
</evidence>
<feature type="non-terminal residue" evidence="2">
    <location>
        <position position="1"/>
    </location>
</feature>
<reference evidence="2 3" key="1">
    <citation type="journal article" date="2017" name="Mol. Biol. Evol.">
        <title>The 4-celled Tetrabaena socialis nuclear genome reveals the essential components for genetic control of cell number at the origin of multicellularity in the volvocine lineage.</title>
        <authorList>
            <person name="Featherston J."/>
            <person name="Arakaki Y."/>
            <person name="Hanschen E.R."/>
            <person name="Ferris P.J."/>
            <person name="Michod R.E."/>
            <person name="Olson B.J.S.C."/>
            <person name="Nozaki H."/>
            <person name="Durand P.M."/>
        </authorList>
    </citation>
    <scope>NUCLEOTIDE SEQUENCE [LARGE SCALE GENOMIC DNA]</scope>
    <source>
        <strain evidence="2 3">NIES-571</strain>
    </source>
</reference>
<feature type="non-terminal residue" evidence="2">
    <location>
        <position position="118"/>
    </location>
</feature>
<dbReference type="Proteomes" id="UP000236333">
    <property type="component" value="Unassembled WGS sequence"/>
</dbReference>
<evidence type="ECO:0000256" key="1">
    <source>
        <dbReference type="SAM" id="MobiDB-lite"/>
    </source>
</evidence>
<organism evidence="2 3">
    <name type="scientific">Tetrabaena socialis</name>
    <dbReference type="NCBI Taxonomy" id="47790"/>
    <lineage>
        <taxon>Eukaryota</taxon>
        <taxon>Viridiplantae</taxon>
        <taxon>Chlorophyta</taxon>
        <taxon>core chlorophytes</taxon>
        <taxon>Chlorophyceae</taxon>
        <taxon>CS clade</taxon>
        <taxon>Chlamydomonadales</taxon>
        <taxon>Tetrabaenaceae</taxon>
        <taxon>Tetrabaena</taxon>
    </lineage>
</organism>
<proteinExistence type="predicted"/>
<keyword evidence="3" id="KW-1185">Reference proteome</keyword>
<gene>
    <name evidence="2" type="ORF">TSOC_015149</name>
</gene>
<comment type="caution">
    <text evidence="2">The sequence shown here is derived from an EMBL/GenBank/DDBJ whole genome shotgun (WGS) entry which is preliminary data.</text>
</comment>
<dbReference type="AlphaFoldDB" id="A0A2J7ZFQ0"/>
<protein>
    <submittedName>
        <fullName evidence="2">Uncharacterized protein</fullName>
    </submittedName>
</protein>
<feature type="compositionally biased region" description="Low complexity" evidence="1">
    <location>
        <begin position="7"/>
        <end position="23"/>
    </location>
</feature>
<name>A0A2J7ZFQ0_9CHLO</name>
<feature type="region of interest" description="Disordered" evidence="1">
    <location>
        <begin position="1"/>
        <end position="41"/>
    </location>
</feature>
<dbReference type="EMBL" id="PGGS01004198">
    <property type="protein sequence ID" value="PNG99078.1"/>
    <property type="molecule type" value="Genomic_DNA"/>
</dbReference>
<sequence>PQHREQQQQQESLQAQQQPQSPSTAAMEQPTLPAQLGERDLGQAAADCDSGGLQISLCPGDLLQMPSGVQELQAEVLQLVSSLCLEPPYISEDRCAFVGEAGKAGPCVACLVGLVAVV</sequence>
<accession>A0A2J7ZFQ0</accession>